<evidence type="ECO:0000313" key="2">
    <source>
        <dbReference type="EMBL" id="AFZ47214.1"/>
    </source>
</evidence>
<organism evidence="2 3">
    <name type="scientific">Cyanobacterium stanieri (strain ATCC 29140 / PCC 7202)</name>
    <dbReference type="NCBI Taxonomy" id="292563"/>
    <lineage>
        <taxon>Bacteria</taxon>
        <taxon>Bacillati</taxon>
        <taxon>Cyanobacteriota</taxon>
        <taxon>Cyanophyceae</taxon>
        <taxon>Oscillatoriophycideae</taxon>
        <taxon>Chroococcales</taxon>
        <taxon>Geminocystaceae</taxon>
        <taxon>Cyanobacterium</taxon>
    </lineage>
</organism>
<reference evidence="3" key="1">
    <citation type="journal article" date="2013" name="Proc. Natl. Acad. Sci. U.S.A.">
        <title>Improving the coverage of the cyanobacterial phylum using diversity-driven genome sequencing.</title>
        <authorList>
            <person name="Shih P.M."/>
            <person name="Wu D."/>
            <person name="Latifi A."/>
            <person name="Axen S.D."/>
            <person name="Fewer D.P."/>
            <person name="Talla E."/>
            <person name="Calteau A."/>
            <person name="Cai F."/>
            <person name="Tandeau de Marsac N."/>
            <person name="Rippka R."/>
            <person name="Herdman M."/>
            <person name="Sivonen K."/>
            <person name="Coursin T."/>
            <person name="Laurent T."/>
            <person name="Goodwin L."/>
            <person name="Nolan M."/>
            <person name="Davenport K.W."/>
            <person name="Han C.S."/>
            <person name="Rubin E.M."/>
            <person name="Eisen J.A."/>
            <person name="Woyke T."/>
            <person name="Gugger M."/>
            <person name="Kerfeld C.A."/>
        </authorList>
    </citation>
    <scope>NUCLEOTIDE SEQUENCE [LARGE SCALE GENOMIC DNA]</scope>
    <source>
        <strain evidence="3">ATCC 29140 / PCC 7202</strain>
    </source>
</reference>
<gene>
    <name evidence="2" type="ordered locus">Cyast_1249</name>
</gene>
<dbReference type="STRING" id="292563.Cyast_1249"/>
<dbReference type="Proteomes" id="UP000010483">
    <property type="component" value="Chromosome"/>
</dbReference>
<dbReference type="eggNOG" id="COG0748">
    <property type="taxonomic scope" value="Bacteria"/>
</dbReference>
<dbReference type="Pfam" id="PF10615">
    <property type="entry name" value="DUF2470"/>
    <property type="match status" value="1"/>
</dbReference>
<name>K9YK35_CYASC</name>
<sequence length="92" mass="10384">MSEIIDQKVSDRICKHMNDDHQDAIILYAQAFANIDNVQSAVMISIDHEGMNIAVNNDPQNPVRINFDHTLTDAKDAHHTLVEMIKTAKSKQ</sequence>
<dbReference type="InterPro" id="IPR019595">
    <property type="entry name" value="DUF2470"/>
</dbReference>
<feature type="domain" description="DUF2470" evidence="1">
    <location>
        <begin position="10"/>
        <end position="84"/>
    </location>
</feature>
<dbReference type="EMBL" id="CP003940">
    <property type="protein sequence ID" value="AFZ47214.1"/>
    <property type="molecule type" value="Genomic_DNA"/>
</dbReference>
<dbReference type="AlphaFoldDB" id="K9YK35"/>
<dbReference type="HOGENOM" id="CLU_174720_0_0_3"/>
<dbReference type="BioCyc" id="CSTA292563:G1353-1256-MONOMER"/>
<accession>K9YK35</accession>
<evidence type="ECO:0000313" key="3">
    <source>
        <dbReference type="Proteomes" id="UP000010483"/>
    </source>
</evidence>
<dbReference type="KEGG" id="csn:Cyast_1249"/>
<protein>
    <recommendedName>
        <fullName evidence="1">DUF2470 domain-containing protein</fullName>
    </recommendedName>
</protein>
<keyword evidence="3" id="KW-1185">Reference proteome</keyword>
<dbReference type="SUPFAM" id="SSF50475">
    <property type="entry name" value="FMN-binding split barrel"/>
    <property type="match status" value="1"/>
</dbReference>
<dbReference type="PATRIC" id="fig|292563.3.peg.1309"/>
<proteinExistence type="predicted"/>
<dbReference type="InterPro" id="IPR037119">
    <property type="entry name" value="Haem_oxidase_HugZ-like_sf"/>
</dbReference>
<evidence type="ECO:0000259" key="1">
    <source>
        <dbReference type="Pfam" id="PF10615"/>
    </source>
</evidence>
<dbReference type="Gene3D" id="3.20.180.10">
    <property type="entry name" value="PNP-oxidase-like"/>
    <property type="match status" value="1"/>
</dbReference>